<feature type="transmembrane region" description="Helical" evidence="2">
    <location>
        <begin position="129"/>
        <end position="152"/>
    </location>
</feature>
<keyword evidence="4" id="KW-1185">Reference proteome</keyword>
<name>A0ABU2MB38_9ACTN</name>
<dbReference type="RefSeq" id="WP_311511813.1">
    <property type="nucleotide sequence ID" value="NZ_JAVREP010000006.1"/>
</dbReference>
<feature type="region of interest" description="Disordered" evidence="1">
    <location>
        <begin position="1"/>
        <end position="24"/>
    </location>
</feature>
<feature type="transmembrane region" description="Helical" evidence="2">
    <location>
        <begin position="71"/>
        <end position="92"/>
    </location>
</feature>
<feature type="compositionally biased region" description="Polar residues" evidence="1">
    <location>
        <begin position="1"/>
        <end position="13"/>
    </location>
</feature>
<accession>A0ABU2MB38</accession>
<comment type="caution">
    <text evidence="3">The sequence shown here is derived from an EMBL/GenBank/DDBJ whole genome shotgun (WGS) entry which is preliminary data.</text>
</comment>
<evidence type="ECO:0008006" key="5">
    <source>
        <dbReference type="Google" id="ProtNLM"/>
    </source>
</evidence>
<keyword evidence="2" id="KW-1133">Transmembrane helix</keyword>
<proteinExistence type="predicted"/>
<evidence type="ECO:0000256" key="1">
    <source>
        <dbReference type="SAM" id="MobiDB-lite"/>
    </source>
</evidence>
<keyword evidence="2" id="KW-0812">Transmembrane</keyword>
<dbReference type="Proteomes" id="UP001183390">
    <property type="component" value="Unassembled WGS sequence"/>
</dbReference>
<protein>
    <recommendedName>
        <fullName evidence="5">DUF4383 domain-containing protein</fullName>
    </recommendedName>
</protein>
<evidence type="ECO:0000313" key="3">
    <source>
        <dbReference type="EMBL" id="MDT0329166.1"/>
    </source>
</evidence>
<feature type="transmembrane region" description="Helical" evidence="2">
    <location>
        <begin position="36"/>
        <end position="59"/>
    </location>
</feature>
<evidence type="ECO:0000313" key="4">
    <source>
        <dbReference type="Proteomes" id="UP001183390"/>
    </source>
</evidence>
<reference evidence="4" key="1">
    <citation type="submission" date="2023-07" db="EMBL/GenBank/DDBJ databases">
        <title>30 novel species of actinomycetes from the DSMZ collection.</title>
        <authorList>
            <person name="Nouioui I."/>
        </authorList>
    </citation>
    <scope>NUCLEOTIDE SEQUENCE [LARGE SCALE GENOMIC DNA]</scope>
    <source>
        <strain evidence="4">DSM 44743</strain>
    </source>
</reference>
<gene>
    <name evidence="3" type="ORF">RM479_12155</name>
</gene>
<keyword evidence="2" id="KW-0472">Membrane</keyword>
<dbReference type="EMBL" id="JAVREP010000006">
    <property type="protein sequence ID" value="MDT0329166.1"/>
    <property type="molecule type" value="Genomic_DNA"/>
</dbReference>
<feature type="transmembrane region" description="Helical" evidence="2">
    <location>
        <begin position="104"/>
        <end position="123"/>
    </location>
</feature>
<sequence length="172" mass="17683">MSTAKGPGRSSSRPDPMPVPEIDAPHDDGAGPLSSVLTVVTAVVLGAAGLVTGLLSVVTVGWLTRYWEAGILPQVLGVAGLLVLLGAVYTLCRLCAWGARRFSSAVAFALGFVAALLLVASYMPGGDRLLTAHLLHSAFLLGSMAVLGVAVARGLDGRNPFLTGLPRVPDNR</sequence>
<organism evidence="3 4">
    <name type="scientific">Nocardiopsis lambiniae</name>
    <dbReference type="NCBI Taxonomy" id="3075539"/>
    <lineage>
        <taxon>Bacteria</taxon>
        <taxon>Bacillati</taxon>
        <taxon>Actinomycetota</taxon>
        <taxon>Actinomycetes</taxon>
        <taxon>Streptosporangiales</taxon>
        <taxon>Nocardiopsidaceae</taxon>
        <taxon>Nocardiopsis</taxon>
    </lineage>
</organism>
<evidence type="ECO:0000256" key="2">
    <source>
        <dbReference type="SAM" id="Phobius"/>
    </source>
</evidence>